<name>A0ABQ0PGN4_9PROT</name>
<feature type="region of interest" description="Disordered" evidence="1">
    <location>
        <begin position="128"/>
        <end position="160"/>
    </location>
</feature>
<protein>
    <submittedName>
        <fullName evidence="2">Uncharacterized protein</fullName>
    </submittedName>
</protein>
<feature type="compositionally biased region" description="Polar residues" evidence="1">
    <location>
        <begin position="38"/>
        <end position="55"/>
    </location>
</feature>
<sequence>MRDAQLSGWPTPTKGNADGSQMAKDASPTGRRPDGSKATVSLNHIASLTGRPTPTTRDHKDGRECQNVPTNSLLGREVWKADQPIRITASGQMLTGSDVGMASSGQLNPEFSLWLMGFPAVWASCGVRAMQSSRKSRRPSSKNSSARSPKSKKIREAENV</sequence>
<dbReference type="Proteomes" id="UP001061452">
    <property type="component" value="Unassembled WGS sequence"/>
</dbReference>
<evidence type="ECO:0000313" key="2">
    <source>
        <dbReference type="EMBL" id="GBQ68015.1"/>
    </source>
</evidence>
<evidence type="ECO:0000256" key="1">
    <source>
        <dbReference type="SAM" id="MobiDB-lite"/>
    </source>
</evidence>
<keyword evidence="3" id="KW-1185">Reference proteome</keyword>
<accession>A0ABQ0PGN4</accession>
<organism evidence="2 3">
    <name type="scientific">Komagataeibacter intermedius NRIC 0521</name>
    <dbReference type="NCBI Taxonomy" id="1307934"/>
    <lineage>
        <taxon>Bacteria</taxon>
        <taxon>Pseudomonadati</taxon>
        <taxon>Pseudomonadota</taxon>
        <taxon>Alphaproteobacteria</taxon>
        <taxon>Acetobacterales</taxon>
        <taxon>Acetobacteraceae</taxon>
        <taxon>Komagataeibacter</taxon>
    </lineage>
</organism>
<evidence type="ECO:0000313" key="3">
    <source>
        <dbReference type="Proteomes" id="UP001061452"/>
    </source>
</evidence>
<dbReference type="EMBL" id="BAQJ01000033">
    <property type="protein sequence ID" value="GBQ68015.1"/>
    <property type="molecule type" value="Genomic_DNA"/>
</dbReference>
<reference evidence="2" key="1">
    <citation type="submission" date="2013-04" db="EMBL/GenBank/DDBJ databases">
        <title>The genome sequencing project of 58 acetic acid bacteria.</title>
        <authorList>
            <person name="Okamoto-Kainuma A."/>
            <person name="Ishikawa M."/>
            <person name="Umino S."/>
            <person name="Koizumi Y."/>
            <person name="Shiwa Y."/>
            <person name="Yoshikawa H."/>
            <person name="Matsutani M."/>
            <person name="Matsushita K."/>
        </authorList>
    </citation>
    <scope>NUCLEOTIDE SEQUENCE</scope>
    <source>
        <strain evidence="2">NRIC 0521</strain>
    </source>
</reference>
<gene>
    <name evidence="2" type="ORF">AA0521_1130</name>
</gene>
<feature type="region of interest" description="Disordered" evidence="1">
    <location>
        <begin position="1"/>
        <end position="71"/>
    </location>
</feature>
<comment type="caution">
    <text evidence="2">The sequence shown here is derived from an EMBL/GenBank/DDBJ whole genome shotgun (WGS) entry which is preliminary data.</text>
</comment>
<proteinExistence type="predicted"/>